<dbReference type="GO" id="GO:0005829">
    <property type="term" value="C:cytosol"/>
    <property type="evidence" value="ECO:0007669"/>
    <property type="project" value="TreeGrafter"/>
</dbReference>
<feature type="domain" description="HTH lysR-type" evidence="5">
    <location>
        <begin position="5"/>
        <end position="63"/>
    </location>
</feature>
<evidence type="ECO:0000256" key="2">
    <source>
        <dbReference type="ARBA" id="ARBA00023015"/>
    </source>
</evidence>
<evidence type="ECO:0000313" key="6">
    <source>
        <dbReference type="EMBL" id="PYE36502.1"/>
    </source>
</evidence>
<dbReference type="EMBL" id="QJSU01000014">
    <property type="protein sequence ID" value="PYE36502.1"/>
    <property type="molecule type" value="Genomic_DNA"/>
</dbReference>
<dbReference type="OrthoDB" id="8679465at2"/>
<dbReference type="FunFam" id="1.10.10.10:FF:000001">
    <property type="entry name" value="LysR family transcriptional regulator"/>
    <property type="match status" value="1"/>
</dbReference>
<dbReference type="RefSeq" id="WP_110924353.1">
    <property type="nucleotide sequence ID" value="NZ_QJSU01000014.1"/>
</dbReference>
<keyword evidence="4" id="KW-0804">Transcription</keyword>
<dbReference type="InterPro" id="IPR050950">
    <property type="entry name" value="HTH-type_LysR_regulators"/>
</dbReference>
<sequence>MNRRISLRQMEYFVGTAKHGSILAASEEVHISSPSISAAIAHIEKELEVQLFIRQHAKGLQLTPVGELLKKKCQRILDETSDLYAWAAEISSEVKGKLKLGCYIGAAPTLYSEVIQHYSQTFEQVEIDLNLDTPRMLMMSLLSNKLDLALTFDLQIDEKQVNFQPLASLPPYALVAANHPLASEKSVSLKTLSKLPMVLLDIPYSYEYFLSLFEQQGLTPNIHTQSHYVEIVKTMVANELGYSIFNTRPRVNTAMDGKELVRIPIQGNLRPMKIGIMTPINAHNTLLVKSFIQHCQRCFADGNIPGMSAL</sequence>
<comment type="similarity">
    <text evidence="1">Belongs to the LysR transcriptional regulatory family.</text>
</comment>
<keyword evidence="3 6" id="KW-0238">DNA-binding</keyword>
<proteinExistence type="inferred from homology"/>
<dbReference type="PROSITE" id="PS50931">
    <property type="entry name" value="HTH_LYSR"/>
    <property type="match status" value="1"/>
</dbReference>
<comment type="caution">
    <text evidence="6">The sequence shown here is derived from an EMBL/GenBank/DDBJ whole genome shotgun (WGS) entry which is preliminary data.</text>
</comment>
<reference evidence="6 7" key="1">
    <citation type="submission" date="2018-06" db="EMBL/GenBank/DDBJ databases">
        <title>Genomic Encyclopedia of Type Strains, Phase III (KMG-III): the genomes of soil and plant-associated and newly described type strains.</title>
        <authorList>
            <person name="Whitman W."/>
        </authorList>
    </citation>
    <scope>NUCLEOTIDE SEQUENCE [LARGE SCALE GENOMIC DNA]</scope>
    <source>
        <strain evidence="6 7">CECT 5889</strain>
    </source>
</reference>
<dbReference type="GO" id="GO:0003677">
    <property type="term" value="F:DNA binding"/>
    <property type="evidence" value="ECO:0007669"/>
    <property type="project" value="UniProtKB-KW"/>
</dbReference>
<dbReference type="SUPFAM" id="SSF53850">
    <property type="entry name" value="Periplasmic binding protein-like II"/>
    <property type="match status" value="1"/>
</dbReference>
<dbReference type="InterPro" id="IPR036388">
    <property type="entry name" value="WH-like_DNA-bd_sf"/>
</dbReference>
<dbReference type="GO" id="GO:0003700">
    <property type="term" value="F:DNA-binding transcription factor activity"/>
    <property type="evidence" value="ECO:0007669"/>
    <property type="project" value="InterPro"/>
</dbReference>
<dbReference type="PANTHER" id="PTHR30419:SF8">
    <property type="entry name" value="NITROGEN ASSIMILATION TRANSCRIPTIONAL ACTIVATOR-RELATED"/>
    <property type="match status" value="1"/>
</dbReference>
<dbReference type="SUPFAM" id="SSF46785">
    <property type="entry name" value="Winged helix' DNA-binding domain"/>
    <property type="match status" value="1"/>
</dbReference>
<evidence type="ECO:0000256" key="1">
    <source>
        <dbReference type="ARBA" id="ARBA00009437"/>
    </source>
</evidence>
<evidence type="ECO:0000259" key="5">
    <source>
        <dbReference type="PROSITE" id="PS50931"/>
    </source>
</evidence>
<gene>
    <name evidence="6" type="ORF">DFP82_11411</name>
</gene>
<organism evidence="6 7">
    <name type="scientific">Psychrobacter fozii</name>
    <dbReference type="NCBI Taxonomy" id="198480"/>
    <lineage>
        <taxon>Bacteria</taxon>
        <taxon>Pseudomonadati</taxon>
        <taxon>Pseudomonadota</taxon>
        <taxon>Gammaproteobacteria</taxon>
        <taxon>Moraxellales</taxon>
        <taxon>Moraxellaceae</taxon>
        <taxon>Psychrobacter</taxon>
    </lineage>
</organism>
<dbReference type="InterPro" id="IPR000847">
    <property type="entry name" value="LysR_HTH_N"/>
</dbReference>
<evidence type="ECO:0000256" key="4">
    <source>
        <dbReference type="ARBA" id="ARBA00023163"/>
    </source>
</evidence>
<dbReference type="InterPro" id="IPR005119">
    <property type="entry name" value="LysR_subst-bd"/>
</dbReference>
<dbReference type="Gene3D" id="3.40.190.10">
    <property type="entry name" value="Periplasmic binding protein-like II"/>
    <property type="match status" value="2"/>
</dbReference>
<keyword evidence="7" id="KW-1185">Reference proteome</keyword>
<dbReference type="Gene3D" id="1.10.10.10">
    <property type="entry name" value="Winged helix-like DNA-binding domain superfamily/Winged helix DNA-binding domain"/>
    <property type="match status" value="1"/>
</dbReference>
<dbReference type="Pfam" id="PF03466">
    <property type="entry name" value="LysR_substrate"/>
    <property type="match status" value="1"/>
</dbReference>
<evidence type="ECO:0000313" key="7">
    <source>
        <dbReference type="Proteomes" id="UP000247746"/>
    </source>
</evidence>
<protein>
    <submittedName>
        <fullName evidence="6">DNA-binding transcriptional LysR family regulator</fullName>
    </submittedName>
</protein>
<dbReference type="InterPro" id="IPR036390">
    <property type="entry name" value="WH_DNA-bd_sf"/>
</dbReference>
<accession>A0A2V4URW0</accession>
<dbReference type="PANTHER" id="PTHR30419">
    <property type="entry name" value="HTH-TYPE TRANSCRIPTIONAL REGULATOR YBHD"/>
    <property type="match status" value="1"/>
</dbReference>
<keyword evidence="2" id="KW-0805">Transcription regulation</keyword>
<name>A0A2V4URW0_9GAMM</name>
<evidence type="ECO:0000256" key="3">
    <source>
        <dbReference type="ARBA" id="ARBA00023125"/>
    </source>
</evidence>
<dbReference type="AlphaFoldDB" id="A0A2V4URW0"/>
<dbReference type="Pfam" id="PF00126">
    <property type="entry name" value="HTH_1"/>
    <property type="match status" value="1"/>
</dbReference>
<dbReference type="Proteomes" id="UP000247746">
    <property type="component" value="Unassembled WGS sequence"/>
</dbReference>